<name>A0A1M7T0Z4_9ACTN</name>
<proteinExistence type="predicted"/>
<dbReference type="RefSeq" id="WP_072915042.1">
    <property type="nucleotide sequence ID" value="NZ_FRDM01000004.1"/>
</dbReference>
<evidence type="ECO:0000313" key="1">
    <source>
        <dbReference type="EMBL" id="SHN64362.1"/>
    </source>
</evidence>
<accession>A0A1M7T0Z4</accession>
<organism evidence="1 2">
    <name type="scientific">Geodermatophilus obscurus</name>
    <dbReference type="NCBI Taxonomy" id="1861"/>
    <lineage>
        <taxon>Bacteria</taxon>
        <taxon>Bacillati</taxon>
        <taxon>Actinomycetota</taxon>
        <taxon>Actinomycetes</taxon>
        <taxon>Geodermatophilales</taxon>
        <taxon>Geodermatophilaceae</taxon>
        <taxon>Geodermatophilus</taxon>
    </lineage>
</organism>
<reference evidence="1 2" key="1">
    <citation type="submission" date="2016-12" db="EMBL/GenBank/DDBJ databases">
        <authorList>
            <person name="Song W.-J."/>
            <person name="Kurnit D.M."/>
        </authorList>
    </citation>
    <scope>NUCLEOTIDE SEQUENCE [LARGE SCALE GENOMIC DNA]</scope>
    <source>
        <strain evidence="1 2">DSM 43162</strain>
    </source>
</reference>
<dbReference type="SUPFAM" id="SSF75304">
    <property type="entry name" value="Amidase signature (AS) enzymes"/>
    <property type="match status" value="1"/>
</dbReference>
<dbReference type="EMBL" id="FRDM01000004">
    <property type="protein sequence ID" value="SHN64362.1"/>
    <property type="molecule type" value="Genomic_DNA"/>
</dbReference>
<evidence type="ECO:0000313" key="2">
    <source>
        <dbReference type="Proteomes" id="UP000184428"/>
    </source>
</evidence>
<gene>
    <name evidence="1" type="ORF">SAMN05660350_01233</name>
</gene>
<dbReference type="Gene3D" id="3.90.1300.10">
    <property type="entry name" value="Amidase signature (AS) domain"/>
    <property type="match status" value="1"/>
</dbReference>
<dbReference type="Proteomes" id="UP000184428">
    <property type="component" value="Unassembled WGS sequence"/>
</dbReference>
<dbReference type="AlphaFoldDB" id="A0A1M7T0Z4"/>
<protein>
    <submittedName>
        <fullName evidence="1">Amidase</fullName>
    </submittedName>
</protein>
<sequence length="117" mass="12012">MSPRASIEETLARGPGTEDDLDAVMALTNTPGWVTRYVNLDGVADAYVYASSTPAAVAGYPNVTVPAGFAGPQEALPIGVSFIGPRWADADVLDLAADFEAEVGARRAPGHLPTVGG</sequence>
<dbReference type="InterPro" id="IPR036928">
    <property type="entry name" value="AS_sf"/>
</dbReference>